<accession>R0GFJ9</accession>
<evidence type="ECO:0000313" key="2">
    <source>
        <dbReference type="Proteomes" id="UP000029121"/>
    </source>
</evidence>
<organism evidence="1 2">
    <name type="scientific">Capsella rubella</name>
    <dbReference type="NCBI Taxonomy" id="81985"/>
    <lineage>
        <taxon>Eukaryota</taxon>
        <taxon>Viridiplantae</taxon>
        <taxon>Streptophyta</taxon>
        <taxon>Embryophyta</taxon>
        <taxon>Tracheophyta</taxon>
        <taxon>Spermatophyta</taxon>
        <taxon>Magnoliopsida</taxon>
        <taxon>eudicotyledons</taxon>
        <taxon>Gunneridae</taxon>
        <taxon>Pentapetalae</taxon>
        <taxon>rosids</taxon>
        <taxon>malvids</taxon>
        <taxon>Brassicales</taxon>
        <taxon>Brassicaceae</taxon>
        <taxon>Camelineae</taxon>
        <taxon>Capsella</taxon>
    </lineage>
</organism>
<evidence type="ECO:0000313" key="1">
    <source>
        <dbReference type="EMBL" id="EOA34602.1"/>
    </source>
</evidence>
<dbReference type="AlphaFoldDB" id="R0GFJ9"/>
<gene>
    <name evidence="1" type="ORF">CARUB_v10022160mg</name>
</gene>
<proteinExistence type="predicted"/>
<reference evidence="2" key="1">
    <citation type="journal article" date="2013" name="Nat. Genet.">
        <title>The Capsella rubella genome and the genomic consequences of rapid mating system evolution.</title>
        <authorList>
            <person name="Slotte T."/>
            <person name="Hazzouri K.M."/>
            <person name="Agren J.A."/>
            <person name="Koenig D."/>
            <person name="Maumus F."/>
            <person name="Guo Y.L."/>
            <person name="Steige K."/>
            <person name="Platts A.E."/>
            <person name="Escobar J.S."/>
            <person name="Newman L.K."/>
            <person name="Wang W."/>
            <person name="Mandakova T."/>
            <person name="Vello E."/>
            <person name="Smith L.M."/>
            <person name="Henz S.R."/>
            <person name="Steffen J."/>
            <person name="Takuno S."/>
            <person name="Brandvain Y."/>
            <person name="Coop G."/>
            <person name="Andolfatto P."/>
            <person name="Hu T.T."/>
            <person name="Blanchette M."/>
            <person name="Clark R.M."/>
            <person name="Quesneville H."/>
            <person name="Nordborg M."/>
            <person name="Gaut B.S."/>
            <person name="Lysak M.A."/>
            <person name="Jenkins J."/>
            <person name="Grimwood J."/>
            <person name="Chapman J."/>
            <person name="Prochnik S."/>
            <person name="Shu S."/>
            <person name="Rokhsar D."/>
            <person name="Schmutz J."/>
            <person name="Weigel D."/>
            <person name="Wright S.I."/>
        </authorList>
    </citation>
    <scope>NUCLEOTIDE SEQUENCE [LARGE SCALE GENOMIC DNA]</scope>
    <source>
        <strain evidence="2">cv. Monte Gargano</strain>
    </source>
</reference>
<dbReference type="Proteomes" id="UP000029121">
    <property type="component" value="Unassembled WGS sequence"/>
</dbReference>
<keyword evidence="2" id="KW-1185">Reference proteome</keyword>
<name>R0GFJ9_9BRAS</name>
<sequence>MRKLCIIIHTNSKSHRSLSYGTRLRISVQKIIKLNYIHMGQSHSLPLFVFGTCSCKYSDFNKDCVTNSCRINAT</sequence>
<protein>
    <submittedName>
        <fullName evidence="1">Uncharacterized protein</fullName>
    </submittedName>
</protein>
<dbReference type="EMBL" id="KB870806">
    <property type="protein sequence ID" value="EOA34602.1"/>
    <property type="molecule type" value="Genomic_DNA"/>
</dbReference>